<dbReference type="InterPro" id="IPR004044">
    <property type="entry name" value="KH_dom_type_2"/>
</dbReference>
<dbReference type="SUPFAM" id="SSF54821">
    <property type="entry name" value="Ribosomal protein S3 C-terminal domain"/>
    <property type="match status" value="1"/>
</dbReference>
<feature type="domain" description="KH type-2" evidence="6">
    <location>
        <begin position="17"/>
        <end position="86"/>
    </location>
</feature>
<dbReference type="GO" id="GO:0003735">
    <property type="term" value="F:structural constituent of ribosome"/>
    <property type="evidence" value="ECO:0007669"/>
    <property type="project" value="TreeGrafter"/>
</dbReference>
<dbReference type="PANTHER" id="PTHR11760:SF32">
    <property type="entry name" value="SMALL RIBOSOMAL SUBUNIT PROTEIN US3"/>
    <property type="match status" value="1"/>
</dbReference>
<dbReference type="Pfam" id="PF07650">
    <property type="entry name" value="KH_2"/>
    <property type="match status" value="1"/>
</dbReference>
<dbReference type="AlphaFoldDB" id="T1C944"/>
<dbReference type="PANTHER" id="PTHR11760">
    <property type="entry name" value="30S/40S RIBOSOMAL PROTEIN S3"/>
    <property type="match status" value="1"/>
</dbReference>
<dbReference type="GO" id="GO:0022627">
    <property type="term" value="C:cytosolic small ribosomal subunit"/>
    <property type="evidence" value="ECO:0007669"/>
    <property type="project" value="TreeGrafter"/>
</dbReference>
<evidence type="ECO:0000256" key="5">
    <source>
        <dbReference type="ARBA" id="ARBA00023274"/>
    </source>
</evidence>
<dbReference type="NCBIfam" id="NF003219">
    <property type="entry name" value="PRK04191.1"/>
    <property type="match status" value="1"/>
</dbReference>
<dbReference type="EMBL" id="AUZX01001586">
    <property type="protein sequence ID" value="EQD78717.1"/>
    <property type="molecule type" value="Genomic_DNA"/>
</dbReference>
<evidence type="ECO:0000256" key="1">
    <source>
        <dbReference type="ARBA" id="ARBA00010761"/>
    </source>
</evidence>
<reference evidence="7" key="2">
    <citation type="journal article" date="2014" name="ISME J.">
        <title>Microbial stratification in low pH oxic and suboxic macroscopic growths along an acid mine drainage.</title>
        <authorList>
            <person name="Mendez-Garcia C."/>
            <person name="Mesa V."/>
            <person name="Sprenger R.R."/>
            <person name="Richter M."/>
            <person name="Diez M.S."/>
            <person name="Solano J."/>
            <person name="Bargiela R."/>
            <person name="Golyshina O.V."/>
            <person name="Manteca A."/>
            <person name="Ramos J.L."/>
            <person name="Gallego J.R."/>
            <person name="Llorente I."/>
            <person name="Martins Dos Santos V.A."/>
            <person name="Jensen O.N."/>
            <person name="Pelaez A.I."/>
            <person name="Sanchez J."/>
            <person name="Ferrer M."/>
        </authorList>
    </citation>
    <scope>NUCLEOTIDE SEQUENCE</scope>
</reference>
<comment type="similarity">
    <text evidence="1">Belongs to the universal ribosomal protein uS3 family.</text>
</comment>
<dbReference type="GO" id="GO:0019843">
    <property type="term" value="F:rRNA binding"/>
    <property type="evidence" value="ECO:0007669"/>
    <property type="project" value="UniProtKB-KW"/>
</dbReference>
<dbReference type="InterPro" id="IPR036419">
    <property type="entry name" value="Ribosomal_S3_C_sf"/>
</dbReference>
<dbReference type="SMART" id="SM00322">
    <property type="entry name" value="KH"/>
    <property type="match status" value="1"/>
</dbReference>
<dbReference type="InterPro" id="IPR004087">
    <property type="entry name" value="KH_dom"/>
</dbReference>
<dbReference type="InterPro" id="IPR009019">
    <property type="entry name" value="KH_sf_prok-type"/>
</dbReference>
<evidence type="ECO:0000256" key="4">
    <source>
        <dbReference type="ARBA" id="ARBA00022980"/>
    </source>
</evidence>
<dbReference type="FunFam" id="3.30.300.20:FF:000001">
    <property type="entry name" value="30S ribosomal protein S3"/>
    <property type="match status" value="1"/>
</dbReference>
<evidence type="ECO:0000256" key="2">
    <source>
        <dbReference type="ARBA" id="ARBA00022730"/>
    </source>
</evidence>
<keyword evidence="4 7" id="KW-0689">Ribosomal protein</keyword>
<organism evidence="7">
    <name type="scientific">mine drainage metagenome</name>
    <dbReference type="NCBI Taxonomy" id="410659"/>
    <lineage>
        <taxon>unclassified sequences</taxon>
        <taxon>metagenomes</taxon>
        <taxon>ecological metagenomes</taxon>
    </lineage>
</organism>
<name>T1C944_9ZZZZ</name>
<proteinExistence type="inferred from homology"/>
<reference evidence="7" key="1">
    <citation type="submission" date="2013-08" db="EMBL/GenBank/DDBJ databases">
        <authorList>
            <person name="Mendez C."/>
            <person name="Richter M."/>
            <person name="Ferrer M."/>
            <person name="Sanchez J."/>
        </authorList>
    </citation>
    <scope>NUCLEOTIDE SEQUENCE</scope>
</reference>
<keyword evidence="2" id="KW-0699">rRNA-binding</keyword>
<accession>T1C944</accession>
<dbReference type="Gene3D" id="3.30.1140.32">
    <property type="entry name" value="Ribosomal protein S3, C-terminal domain"/>
    <property type="match status" value="1"/>
</dbReference>
<keyword evidence="5" id="KW-0687">Ribonucleoprotein</keyword>
<evidence type="ECO:0000313" key="7">
    <source>
        <dbReference type="EMBL" id="EQD78717.1"/>
    </source>
</evidence>
<keyword evidence="3" id="KW-0694">RNA-binding</keyword>
<protein>
    <submittedName>
        <fullName evidence="7">Ribosomal protein S3-domain protein</fullName>
    </submittedName>
</protein>
<dbReference type="Gene3D" id="3.30.300.20">
    <property type="match status" value="1"/>
</dbReference>
<dbReference type="InterPro" id="IPR015946">
    <property type="entry name" value="KH_dom-like_a/b"/>
</dbReference>
<dbReference type="SUPFAM" id="SSF54814">
    <property type="entry name" value="Prokaryotic type KH domain (KH-domain type II)"/>
    <property type="match status" value="1"/>
</dbReference>
<dbReference type="CDD" id="cd02411">
    <property type="entry name" value="KH-II_30S_S3_arch"/>
    <property type="match status" value="1"/>
</dbReference>
<dbReference type="PROSITE" id="PS50823">
    <property type="entry name" value="KH_TYPE_2"/>
    <property type="match status" value="1"/>
</dbReference>
<gene>
    <name evidence="7" type="ORF">B1A_02118</name>
</gene>
<evidence type="ECO:0000259" key="6">
    <source>
        <dbReference type="PROSITE" id="PS50823"/>
    </source>
</evidence>
<dbReference type="InterPro" id="IPR057258">
    <property type="entry name" value="Ribosomal_uS3"/>
</dbReference>
<comment type="caution">
    <text evidence="7">The sequence shown here is derived from an EMBL/GenBank/DDBJ whole genome shotgun (WGS) entry which is preliminary data.</text>
</comment>
<evidence type="ECO:0000256" key="3">
    <source>
        <dbReference type="ARBA" id="ARBA00022884"/>
    </source>
</evidence>
<sequence>MAIEMKFIDDAVIKMNISKFLSKELTKAGFSRVEIQKTPVLTRITVYVLNPGRVIGRMGKSINELTESIRRNFNVNNPQISVIEVQNKMLEPLLVAKDITFKLERSINPRKITQFTLKSIMENGALGAEIIIRGKLAAKGA</sequence>
<feature type="non-terminal residue" evidence="7">
    <location>
        <position position="141"/>
    </location>
</feature>